<dbReference type="Proteomes" id="UP000019249">
    <property type="component" value="Unassembled WGS sequence"/>
</dbReference>
<gene>
    <name evidence="1" type="ORF">MFLO_13078</name>
</gene>
<keyword evidence="2" id="KW-1185">Reference proteome</keyword>
<evidence type="ECO:0000313" key="1">
    <source>
        <dbReference type="EMBL" id="EUJ27403.1"/>
    </source>
</evidence>
<dbReference type="EMBL" id="AODF01000032">
    <property type="protein sequence ID" value="EUJ27403.1"/>
    <property type="molecule type" value="Genomic_DNA"/>
</dbReference>
<evidence type="ECO:0008006" key="3">
    <source>
        <dbReference type="Google" id="ProtNLM"/>
    </source>
</evidence>
<reference evidence="1 2" key="1">
    <citation type="journal article" date="2014" name="Int. J. Syst. Evol. Microbiol.">
        <title>Listeria floridensis sp. nov., Listeria aquatica sp. nov., Listeria cornellensis sp. nov., Listeria riparia sp. nov. and Listeria grandensis sp. nov., from agricultural and natural environments.</title>
        <authorList>
            <person name="den Bakker H.C."/>
            <person name="Warchocki S."/>
            <person name="Wright E.M."/>
            <person name="Allred A.F."/>
            <person name="Ahlstrom C."/>
            <person name="Manuel C.S."/>
            <person name="Stasiewicz M.J."/>
            <person name="Burrell A."/>
            <person name="Roof S."/>
            <person name="Strawn L."/>
            <person name="Fortes E.D."/>
            <person name="Nightingale K.K."/>
            <person name="Kephart D."/>
            <person name="Wiedmann M."/>
        </authorList>
    </citation>
    <scope>NUCLEOTIDE SEQUENCE [LARGE SCALE GENOMIC DNA]</scope>
    <source>
        <strain evidence="1 2">FSL S10-1187</strain>
    </source>
</reference>
<proteinExistence type="predicted"/>
<sequence>MTIRDRQYSKLSDVAYWLDPKHDDYSLTMKEGNGFELDGYNYKILKTENNSKNGMQAMTVAPVDKNKKSTPYKSVIAYVEINFSAAKDPLNRSANCCLRA</sequence>
<dbReference type="RefSeq" id="WP_193786554.1">
    <property type="nucleotide sequence ID" value="NZ_AODF01000032.1"/>
</dbReference>
<comment type="caution">
    <text evidence="1">The sequence shown here is derived from an EMBL/GenBank/DDBJ whole genome shotgun (WGS) entry which is preliminary data.</text>
</comment>
<evidence type="ECO:0000313" key="2">
    <source>
        <dbReference type="Proteomes" id="UP000019249"/>
    </source>
</evidence>
<accession>A0ABP3AWM6</accession>
<organism evidence="1 2">
    <name type="scientific">Listeria floridensis FSL S10-1187</name>
    <dbReference type="NCBI Taxonomy" id="1265817"/>
    <lineage>
        <taxon>Bacteria</taxon>
        <taxon>Bacillati</taxon>
        <taxon>Bacillota</taxon>
        <taxon>Bacilli</taxon>
        <taxon>Bacillales</taxon>
        <taxon>Listeriaceae</taxon>
        <taxon>Listeria</taxon>
    </lineage>
</organism>
<protein>
    <recommendedName>
        <fullName evidence="3">Lipoprotein</fullName>
    </recommendedName>
</protein>
<name>A0ABP3AWM6_9LIST</name>